<evidence type="ECO:0000256" key="1">
    <source>
        <dbReference type="SAM" id="Phobius"/>
    </source>
</evidence>
<gene>
    <name evidence="2" type="ORF">LY90DRAFT_675336</name>
</gene>
<keyword evidence="1" id="KW-0812">Transmembrane</keyword>
<sequence>MESDYHKKCIFFFFLSPKLSALITSIIMLGICVGSYFLNIMIYEEIGQFLLHVALIFGVCVIISLVVFIIGLIINHKIMIKQISTIFAVYIFFSLSCFCCNFITIIFGDCYRESYNLYTVYLYYYLEDHPDTELEDDEIKSMLKKTFYIKIVLHILTLGIMIYYYIVTSAFAEELCEGIDIQGQKFGSIIKDSSKNNESGTSKRKSNI</sequence>
<accession>A0A1Y2ANH3</accession>
<protein>
    <submittedName>
        <fullName evidence="2">Uncharacterized protein</fullName>
    </submittedName>
</protein>
<keyword evidence="1" id="KW-1133">Transmembrane helix</keyword>
<dbReference type="Proteomes" id="UP000193920">
    <property type="component" value="Unassembled WGS sequence"/>
</dbReference>
<feature type="transmembrane region" description="Helical" evidence="1">
    <location>
        <begin position="49"/>
        <end position="74"/>
    </location>
</feature>
<evidence type="ECO:0000313" key="2">
    <source>
        <dbReference type="EMBL" id="ORY24034.1"/>
    </source>
</evidence>
<reference evidence="2 3" key="1">
    <citation type="submission" date="2016-08" db="EMBL/GenBank/DDBJ databases">
        <title>A Parts List for Fungal Cellulosomes Revealed by Comparative Genomics.</title>
        <authorList>
            <consortium name="DOE Joint Genome Institute"/>
            <person name="Haitjema C.H."/>
            <person name="Gilmore S.P."/>
            <person name="Henske J.K."/>
            <person name="Solomon K.V."/>
            <person name="De Groot R."/>
            <person name="Kuo A."/>
            <person name="Mondo S.J."/>
            <person name="Salamov A.A."/>
            <person name="Labutti K."/>
            <person name="Zhao Z."/>
            <person name="Chiniquy J."/>
            <person name="Barry K."/>
            <person name="Brewer H.M."/>
            <person name="Purvine S.O."/>
            <person name="Wright A.T."/>
            <person name="Boxma B."/>
            <person name="Van Alen T."/>
            <person name="Hackstein J.H."/>
            <person name="Baker S.E."/>
            <person name="Grigoriev I.V."/>
            <person name="O'Malley M.A."/>
        </authorList>
    </citation>
    <scope>NUCLEOTIDE SEQUENCE [LARGE SCALE GENOMIC DNA]</scope>
    <source>
        <strain evidence="2 3">G1</strain>
    </source>
</reference>
<keyword evidence="3" id="KW-1185">Reference proteome</keyword>
<feature type="transmembrane region" description="Helical" evidence="1">
    <location>
        <begin position="21"/>
        <end position="43"/>
    </location>
</feature>
<comment type="caution">
    <text evidence="2">The sequence shown here is derived from an EMBL/GenBank/DDBJ whole genome shotgun (WGS) entry which is preliminary data.</text>
</comment>
<dbReference type="AlphaFoldDB" id="A0A1Y2ANH3"/>
<organism evidence="2 3">
    <name type="scientific">Neocallimastix californiae</name>
    <dbReference type="NCBI Taxonomy" id="1754190"/>
    <lineage>
        <taxon>Eukaryota</taxon>
        <taxon>Fungi</taxon>
        <taxon>Fungi incertae sedis</taxon>
        <taxon>Chytridiomycota</taxon>
        <taxon>Chytridiomycota incertae sedis</taxon>
        <taxon>Neocallimastigomycetes</taxon>
        <taxon>Neocallimastigales</taxon>
        <taxon>Neocallimastigaceae</taxon>
        <taxon>Neocallimastix</taxon>
    </lineage>
</organism>
<keyword evidence="1" id="KW-0472">Membrane</keyword>
<proteinExistence type="predicted"/>
<feature type="transmembrane region" description="Helical" evidence="1">
    <location>
        <begin position="147"/>
        <end position="166"/>
    </location>
</feature>
<dbReference type="EMBL" id="MCOG01000227">
    <property type="protein sequence ID" value="ORY24034.1"/>
    <property type="molecule type" value="Genomic_DNA"/>
</dbReference>
<name>A0A1Y2ANH3_9FUNG</name>
<evidence type="ECO:0000313" key="3">
    <source>
        <dbReference type="Proteomes" id="UP000193920"/>
    </source>
</evidence>
<feature type="transmembrane region" description="Helical" evidence="1">
    <location>
        <begin position="86"/>
        <end position="107"/>
    </location>
</feature>